<proteinExistence type="predicted"/>
<evidence type="ECO:0000313" key="3">
    <source>
        <dbReference type="Proteomes" id="UP000552864"/>
    </source>
</evidence>
<protein>
    <recommendedName>
        <fullName evidence="4">Periplasmic heavy metal sensor</fullName>
    </recommendedName>
</protein>
<accession>A0A847SQ85</accession>
<name>A0A847SQ85_9BACT</name>
<reference evidence="2 3" key="1">
    <citation type="submission" date="2020-04" db="EMBL/GenBank/DDBJ databases">
        <authorList>
            <person name="Yin C."/>
        </authorList>
    </citation>
    <scope>NUCLEOTIDE SEQUENCE [LARGE SCALE GENOMIC DNA]</scope>
    <source>
        <strain evidence="2 3">Ak56</strain>
    </source>
</reference>
<evidence type="ECO:0008006" key="4">
    <source>
        <dbReference type="Google" id="ProtNLM"/>
    </source>
</evidence>
<keyword evidence="3" id="KW-1185">Reference proteome</keyword>
<dbReference type="Proteomes" id="UP000552864">
    <property type="component" value="Unassembled WGS sequence"/>
</dbReference>
<comment type="caution">
    <text evidence="2">The sequence shown here is derived from an EMBL/GenBank/DDBJ whole genome shotgun (WGS) entry which is preliminary data.</text>
</comment>
<sequence length="164" mass="19404">MMKRFSFIWIVMFVLLTGTHVSSAQQPPAEDATEKIKAIQIQYLTKKLELTPEEAQKFLPIYNNYTHEVEQLIAERRDKKELDKLTADNADELARKNMDKELNYEKRMLDIRSRYNNEFQRVLPGRKAGMVFKSEREFRSIMINHLNTQRMNRMGQGGGPRRRP</sequence>
<organism evidence="2 3">
    <name type="scientific">Chitinophaga eiseniae</name>
    <dbReference type="NCBI Taxonomy" id="634771"/>
    <lineage>
        <taxon>Bacteria</taxon>
        <taxon>Pseudomonadati</taxon>
        <taxon>Bacteroidota</taxon>
        <taxon>Chitinophagia</taxon>
        <taxon>Chitinophagales</taxon>
        <taxon>Chitinophagaceae</taxon>
        <taxon>Chitinophaga</taxon>
    </lineage>
</organism>
<evidence type="ECO:0000256" key="1">
    <source>
        <dbReference type="SAM" id="SignalP"/>
    </source>
</evidence>
<feature type="chain" id="PRO_5032434963" description="Periplasmic heavy metal sensor" evidence="1">
    <location>
        <begin position="25"/>
        <end position="164"/>
    </location>
</feature>
<dbReference type="EMBL" id="JABAHZ010000002">
    <property type="protein sequence ID" value="NLR79459.1"/>
    <property type="molecule type" value="Genomic_DNA"/>
</dbReference>
<dbReference type="RefSeq" id="WP_168738759.1">
    <property type="nucleotide sequence ID" value="NZ_JABAHZ010000002.1"/>
</dbReference>
<keyword evidence="1" id="KW-0732">Signal</keyword>
<evidence type="ECO:0000313" key="2">
    <source>
        <dbReference type="EMBL" id="NLR79459.1"/>
    </source>
</evidence>
<dbReference type="AlphaFoldDB" id="A0A847SQ85"/>
<gene>
    <name evidence="2" type="ORF">HGH91_12535</name>
</gene>
<feature type="signal peptide" evidence="1">
    <location>
        <begin position="1"/>
        <end position="24"/>
    </location>
</feature>